<evidence type="ECO:0000256" key="4">
    <source>
        <dbReference type="ARBA" id="ARBA00022617"/>
    </source>
</evidence>
<dbReference type="OrthoDB" id="1470350at2759"/>
<reference evidence="11 12" key="1">
    <citation type="submission" date="2018-11" db="EMBL/GenBank/DDBJ databases">
        <title>Genome assembly of Steccherinum ochraceum LE-BIN_3174, the white-rot fungus of the Steccherinaceae family (The Residual Polyporoid clade, Polyporales, Basidiomycota).</title>
        <authorList>
            <person name="Fedorova T.V."/>
            <person name="Glazunova O.A."/>
            <person name="Landesman E.O."/>
            <person name="Moiseenko K.V."/>
            <person name="Psurtseva N.V."/>
            <person name="Savinova O.S."/>
            <person name="Shakhova N.V."/>
            <person name="Tyazhelova T.V."/>
            <person name="Vasina D.V."/>
        </authorList>
    </citation>
    <scope>NUCLEOTIDE SEQUENCE [LARGE SCALE GENOMIC DNA]</scope>
    <source>
        <strain evidence="11 12">LE-BIN_3174</strain>
    </source>
</reference>
<keyword evidence="8 10" id="KW-0503">Monooxygenase</keyword>
<evidence type="ECO:0000256" key="5">
    <source>
        <dbReference type="ARBA" id="ARBA00022723"/>
    </source>
</evidence>
<accession>A0A4R0REW8</accession>
<dbReference type="GO" id="GO:0004497">
    <property type="term" value="F:monooxygenase activity"/>
    <property type="evidence" value="ECO:0007669"/>
    <property type="project" value="UniProtKB-KW"/>
</dbReference>
<dbReference type="InterPro" id="IPR017972">
    <property type="entry name" value="Cyt_P450_CS"/>
</dbReference>
<dbReference type="PANTHER" id="PTHR24305:SF166">
    <property type="entry name" value="CYTOCHROME P450 12A4, MITOCHONDRIAL-RELATED"/>
    <property type="match status" value="1"/>
</dbReference>
<dbReference type="PRINTS" id="PR00385">
    <property type="entry name" value="P450"/>
</dbReference>
<comment type="pathway">
    <text evidence="2">Secondary metabolite biosynthesis.</text>
</comment>
<dbReference type="EMBL" id="RWJN01000189">
    <property type="protein sequence ID" value="TCD65273.1"/>
    <property type="molecule type" value="Genomic_DNA"/>
</dbReference>
<comment type="similarity">
    <text evidence="3 10">Belongs to the cytochrome P450 family.</text>
</comment>
<evidence type="ECO:0000256" key="7">
    <source>
        <dbReference type="ARBA" id="ARBA00023004"/>
    </source>
</evidence>
<dbReference type="Proteomes" id="UP000292702">
    <property type="component" value="Unassembled WGS sequence"/>
</dbReference>
<evidence type="ECO:0000256" key="3">
    <source>
        <dbReference type="ARBA" id="ARBA00010617"/>
    </source>
</evidence>
<evidence type="ECO:0008006" key="13">
    <source>
        <dbReference type="Google" id="ProtNLM"/>
    </source>
</evidence>
<comment type="caution">
    <text evidence="11">The sequence shown here is derived from an EMBL/GenBank/DDBJ whole genome shotgun (WGS) entry which is preliminary data.</text>
</comment>
<feature type="binding site" description="axial binding residue" evidence="9">
    <location>
        <position position="493"/>
    </location>
    <ligand>
        <name>heme</name>
        <dbReference type="ChEBI" id="CHEBI:30413"/>
    </ligand>
    <ligandPart>
        <name>Fe</name>
        <dbReference type="ChEBI" id="CHEBI:18248"/>
    </ligandPart>
</feature>
<gene>
    <name evidence="11" type="ORF">EIP91_002834</name>
</gene>
<dbReference type="GO" id="GO:0016705">
    <property type="term" value="F:oxidoreductase activity, acting on paired donors, with incorporation or reduction of molecular oxygen"/>
    <property type="evidence" value="ECO:0007669"/>
    <property type="project" value="InterPro"/>
</dbReference>
<evidence type="ECO:0000256" key="6">
    <source>
        <dbReference type="ARBA" id="ARBA00023002"/>
    </source>
</evidence>
<dbReference type="STRING" id="92696.A0A4R0REW8"/>
<keyword evidence="6 10" id="KW-0560">Oxidoreductase</keyword>
<evidence type="ECO:0000313" key="12">
    <source>
        <dbReference type="Proteomes" id="UP000292702"/>
    </source>
</evidence>
<evidence type="ECO:0000256" key="8">
    <source>
        <dbReference type="ARBA" id="ARBA00023033"/>
    </source>
</evidence>
<evidence type="ECO:0000256" key="9">
    <source>
        <dbReference type="PIRSR" id="PIRSR602401-1"/>
    </source>
</evidence>
<dbReference type="GO" id="GO:0020037">
    <property type="term" value="F:heme binding"/>
    <property type="evidence" value="ECO:0007669"/>
    <property type="project" value="InterPro"/>
</dbReference>
<dbReference type="Gene3D" id="1.10.630.10">
    <property type="entry name" value="Cytochrome P450"/>
    <property type="match status" value="1"/>
</dbReference>
<name>A0A4R0REW8_9APHY</name>
<comment type="cofactor">
    <cofactor evidence="1 9">
        <name>heme</name>
        <dbReference type="ChEBI" id="CHEBI:30413"/>
    </cofactor>
</comment>
<protein>
    <recommendedName>
        <fullName evidence="13">Cytochrome P450-dit2</fullName>
    </recommendedName>
</protein>
<dbReference type="PRINTS" id="PR00463">
    <property type="entry name" value="EP450I"/>
</dbReference>
<evidence type="ECO:0000313" key="11">
    <source>
        <dbReference type="EMBL" id="TCD65273.1"/>
    </source>
</evidence>
<sequence length="558" mass="62685">MGFSIYLSCLLALLFALVIYVCYVAVIAPRSNPLRELPGPPSTKLIDNHHMYLTMDAGISRKTHERFVKEYGRSVHIRGPLPWDDRLLTLDPVSLDHILKNSTIYEKPWYSRDLIESLIGCGMLAAEGQVHKRQRRVGTPAFSIQNLRALVPLVFSKGVKMREKWSSMLADGKGQKLDVCDWMSRATFDVIGSAGFDYELNAIDNGDNELLKAYKEMFEVGISQSGSTLRMMLFLYFPPLRRFIRDHRTRTVERCKAVIHRVAGQLIQDKKKKILEAEMEGKIYEGRDLLTLLLKSNQSVDILPEQRISDEDMLNNINTFMFAGSDTTSLALTWTLLLLAMYPAHQTTLRNEVLNVLPSASLDSLTEEEVQSLYAIIADLPFLDKVCRETLRLIPPLHSSIRAATQDDVVPTSSPMKFKQPDGTVREEMRSVRVPKGSAVHIAVEAFNLDKELWGPDAWAFVPDRWDNLPEAVTSIPGLYSNILTFSAGPRSCIGLRFSIIEMKSFLFILLSNFTFATTDEKVAKANVVLTRPYVLGKHSAGSQCPLLVTPYVPAASA</sequence>
<dbReference type="PROSITE" id="PS00086">
    <property type="entry name" value="CYTOCHROME_P450"/>
    <property type="match status" value="1"/>
</dbReference>
<keyword evidence="12" id="KW-1185">Reference proteome</keyword>
<dbReference type="InterPro" id="IPR050121">
    <property type="entry name" value="Cytochrome_P450_monoxygenase"/>
</dbReference>
<keyword evidence="4 9" id="KW-0349">Heme</keyword>
<dbReference type="SUPFAM" id="SSF48264">
    <property type="entry name" value="Cytochrome P450"/>
    <property type="match status" value="1"/>
</dbReference>
<evidence type="ECO:0000256" key="1">
    <source>
        <dbReference type="ARBA" id="ARBA00001971"/>
    </source>
</evidence>
<dbReference type="PANTHER" id="PTHR24305">
    <property type="entry name" value="CYTOCHROME P450"/>
    <property type="match status" value="1"/>
</dbReference>
<dbReference type="CDD" id="cd11069">
    <property type="entry name" value="CYP_FUM15-like"/>
    <property type="match status" value="1"/>
</dbReference>
<dbReference type="Pfam" id="PF00067">
    <property type="entry name" value="p450"/>
    <property type="match status" value="1"/>
</dbReference>
<dbReference type="InterPro" id="IPR001128">
    <property type="entry name" value="Cyt_P450"/>
</dbReference>
<dbReference type="AlphaFoldDB" id="A0A4R0REW8"/>
<keyword evidence="5 9" id="KW-0479">Metal-binding</keyword>
<dbReference type="InterPro" id="IPR002401">
    <property type="entry name" value="Cyt_P450_E_grp-I"/>
</dbReference>
<proteinExistence type="inferred from homology"/>
<dbReference type="GO" id="GO:0005506">
    <property type="term" value="F:iron ion binding"/>
    <property type="evidence" value="ECO:0007669"/>
    <property type="project" value="InterPro"/>
</dbReference>
<keyword evidence="7 9" id="KW-0408">Iron</keyword>
<evidence type="ECO:0000256" key="10">
    <source>
        <dbReference type="RuleBase" id="RU000461"/>
    </source>
</evidence>
<evidence type="ECO:0000256" key="2">
    <source>
        <dbReference type="ARBA" id="ARBA00005179"/>
    </source>
</evidence>
<dbReference type="InterPro" id="IPR036396">
    <property type="entry name" value="Cyt_P450_sf"/>
</dbReference>
<organism evidence="11 12">
    <name type="scientific">Steccherinum ochraceum</name>
    <dbReference type="NCBI Taxonomy" id="92696"/>
    <lineage>
        <taxon>Eukaryota</taxon>
        <taxon>Fungi</taxon>
        <taxon>Dikarya</taxon>
        <taxon>Basidiomycota</taxon>
        <taxon>Agaricomycotina</taxon>
        <taxon>Agaricomycetes</taxon>
        <taxon>Polyporales</taxon>
        <taxon>Steccherinaceae</taxon>
        <taxon>Steccherinum</taxon>
    </lineage>
</organism>